<protein>
    <submittedName>
        <fullName evidence="1">Uncharacterized protein</fullName>
    </submittedName>
</protein>
<dbReference type="EMBL" id="MHKU01000025">
    <property type="protein sequence ID" value="OGY96687.1"/>
    <property type="molecule type" value="Genomic_DNA"/>
</dbReference>
<comment type="caution">
    <text evidence="1">The sequence shown here is derived from an EMBL/GenBank/DDBJ whole genome shotgun (WGS) entry which is preliminary data.</text>
</comment>
<name>A0A1G2C858_9BACT</name>
<proteinExistence type="predicted"/>
<dbReference type="Proteomes" id="UP000176648">
    <property type="component" value="Unassembled WGS sequence"/>
</dbReference>
<reference evidence="1 2" key="1">
    <citation type="journal article" date="2016" name="Nat. Commun.">
        <title>Thousands of microbial genomes shed light on interconnected biogeochemical processes in an aquifer system.</title>
        <authorList>
            <person name="Anantharaman K."/>
            <person name="Brown C.T."/>
            <person name="Hug L.A."/>
            <person name="Sharon I."/>
            <person name="Castelle C.J."/>
            <person name="Probst A.J."/>
            <person name="Thomas B.C."/>
            <person name="Singh A."/>
            <person name="Wilkins M.J."/>
            <person name="Karaoz U."/>
            <person name="Brodie E.L."/>
            <person name="Williams K.H."/>
            <person name="Hubbard S.S."/>
            <person name="Banfield J.F."/>
        </authorList>
    </citation>
    <scope>NUCLEOTIDE SEQUENCE [LARGE SCALE GENOMIC DNA]</scope>
</reference>
<sequence length="124" mass="13457">MNPKPQDIYGKIITGEKESWVLFQNGTCVVFTEPQADYKQAAVKKLREAGEARGGGESGDFSVMKLKDLPGWIVSYFAPGIFNYISPEEFEGGNPSDIAIGMVARKKRNSDSASGVVIHTEAKG</sequence>
<accession>A0A1G2C858</accession>
<evidence type="ECO:0000313" key="2">
    <source>
        <dbReference type="Proteomes" id="UP000176648"/>
    </source>
</evidence>
<organism evidence="1 2">
    <name type="scientific">Candidatus Liptonbacteria bacterium GWB1_49_6</name>
    <dbReference type="NCBI Taxonomy" id="1798644"/>
    <lineage>
        <taxon>Bacteria</taxon>
        <taxon>Candidatus Liptoniibacteriota</taxon>
    </lineage>
</organism>
<gene>
    <name evidence="1" type="ORF">A2122_00910</name>
</gene>
<dbReference type="AlphaFoldDB" id="A0A1G2C858"/>
<dbReference type="STRING" id="1798644.A2122_00910"/>
<evidence type="ECO:0000313" key="1">
    <source>
        <dbReference type="EMBL" id="OGY96687.1"/>
    </source>
</evidence>